<dbReference type="PANTHER" id="PTHR31065:SF46">
    <property type="entry name" value="PLATZ TRANSCRIPTION FACTOR FAMILY PROTEIN-RELATED"/>
    <property type="match status" value="1"/>
</dbReference>
<protein>
    <recommendedName>
        <fullName evidence="3">B box-type domain-containing protein</fullName>
    </recommendedName>
</protein>
<dbReference type="EMBL" id="CAMGYJ010000003">
    <property type="protein sequence ID" value="CAI0392719.1"/>
    <property type="molecule type" value="Genomic_DNA"/>
</dbReference>
<proteinExistence type="predicted"/>
<evidence type="ECO:0000256" key="1">
    <source>
        <dbReference type="PROSITE-ProRule" id="PRU00024"/>
    </source>
</evidence>
<dbReference type="PANTHER" id="PTHR31065">
    <property type="entry name" value="PLATZ TRANSCRIPTION FACTOR FAMILY PROTEIN"/>
    <property type="match status" value="1"/>
</dbReference>
<dbReference type="Pfam" id="PF04640">
    <property type="entry name" value="PLATZ"/>
    <property type="match status" value="1"/>
</dbReference>
<keyword evidence="1" id="KW-0479">Metal-binding</keyword>
<evidence type="ECO:0000259" key="3">
    <source>
        <dbReference type="PROSITE" id="PS50119"/>
    </source>
</evidence>
<reference evidence="4" key="1">
    <citation type="submission" date="2022-08" db="EMBL/GenBank/DDBJ databases">
        <authorList>
            <person name="Gutierrez-Valencia J."/>
        </authorList>
    </citation>
    <scope>NUCLEOTIDE SEQUENCE</scope>
</reference>
<organism evidence="4 5">
    <name type="scientific">Linum tenue</name>
    <dbReference type="NCBI Taxonomy" id="586396"/>
    <lineage>
        <taxon>Eukaryota</taxon>
        <taxon>Viridiplantae</taxon>
        <taxon>Streptophyta</taxon>
        <taxon>Embryophyta</taxon>
        <taxon>Tracheophyta</taxon>
        <taxon>Spermatophyta</taxon>
        <taxon>Magnoliopsida</taxon>
        <taxon>eudicotyledons</taxon>
        <taxon>Gunneridae</taxon>
        <taxon>Pentapetalae</taxon>
        <taxon>rosids</taxon>
        <taxon>fabids</taxon>
        <taxon>Malpighiales</taxon>
        <taxon>Linaceae</taxon>
        <taxon>Linum</taxon>
    </lineage>
</organism>
<feature type="compositionally biased region" description="Basic residues" evidence="2">
    <location>
        <begin position="28"/>
        <end position="40"/>
    </location>
</feature>
<evidence type="ECO:0000256" key="2">
    <source>
        <dbReference type="SAM" id="MobiDB-lite"/>
    </source>
</evidence>
<keyword evidence="1" id="KW-0862">Zinc</keyword>
<sequence length="298" mass="32883">MGREDRFGNYYSNNCYSSSSSAAAEVKTRRRSKMSTKKKQQKQEVPAWLSGLMVERFFGSCVVHEERRKNEKNVFCLLCCHAICPHCLPAEHHTHPFLQVRRYVYHDVVRVGDLEKLIDCSYIQSYTINSAKVIFVSERAQSRSGGKAATAHNTCFACHRMLQHPFHFCSLFCKVNHMVEEGEQLGSILVTSGGTVAGGTMNQAVDDDNDDDEAAAGSEDMAFSQFEDLRMDGASEITDDDEEAGGGGQLFISTTASTSDQMSKKKKKEGPSGFLQAGISALSFGSRRKGAPHRAPLS</sequence>
<comment type="caution">
    <text evidence="4">The sequence shown here is derived from an EMBL/GenBank/DDBJ whole genome shotgun (WGS) entry which is preliminary data.</text>
</comment>
<feature type="domain" description="B box-type" evidence="3">
    <location>
        <begin position="61"/>
        <end position="111"/>
    </location>
</feature>
<name>A0AAV0I6C1_9ROSI</name>
<feature type="compositionally biased region" description="Polar residues" evidence="2">
    <location>
        <begin position="251"/>
        <end position="261"/>
    </location>
</feature>
<dbReference type="InterPro" id="IPR006734">
    <property type="entry name" value="PLATZ"/>
</dbReference>
<dbReference type="PROSITE" id="PS50119">
    <property type="entry name" value="ZF_BBOX"/>
    <property type="match status" value="1"/>
</dbReference>
<keyword evidence="5" id="KW-1185">Reference proteome</keyword>
<dbReference type="GO" id="GO:0008270">
    <property type="term" value="F:zinc ion binding"/>
    <property type="evidence" value="ECO:0007669"/>
    <property type="project" value="UniProtKB-KW"/>
</dbReference>
<evidence type="ECO:0000313" key="4">
    <source>
        <dbReference type="EMBL" id="CAI0392719.1"/>
    </source>
</evidence>
<feature type="region of interest" description="Disordered" evidence="2">
    <location>
        <begin position="22"/>
        <end position="41"/>
    </location>
</feature>
<dbReference type="AlphaFoldDB" id="A0AAV0I6C1"/>
<keyword evidence="1" id="KW-0863">Zinc-finger</keyword>
<dbReference type="Proteomes" id="UP001154282">
    <property type="component" value="Unassembled WGS sequence"/>
</dbReference>
<dbReference type="InterPro" id="IPR000315">
    <property type="entry name" value="Znf_B-box"/>
</dbReference>
<feature type="region of interest" description="Disordered" evidence="2">
    <location>
        <begin position="237"/>
        <end position="274"/>
    </location>
</feature>
<gene>
    <name evidence="4" type="ORF">LITE_LOCUS7651</name>
</gene>
<evidence type="ECO:0000313" key="5">
    <source>
        <dbReference type="Proteomes" id="UP001154282"/>
    </source>
</evidence>
<accession>A0AAV0I6C1</accession>